<dbReference type="InterPro" id="IPR013749">
    <property type="entry name" value="PM/HMP-P_kinase-1"/>
</dbReference>
<dbReference type="Proteomes" id="UP000199268">
    <property type="component" value="Unassembled WGS sequence"/>
</dbReference>
<dbReference type="GO" id="GO:0008902">
    <property type="term" value="F:hydroxymethylpyrimidine kinase activity"/>
    <property type="evidence" value="ECO:0007669"/>
    <property type="project" value="TreeGrafter"/>
</dbReference>
<dbReference type="Gene3D" id="3.40.1190.20">
    <property type="match status" value="1"/>
</dbReference>
<evidence type="ECO:0000256" key="2">
    <source>
        <dbReference type="ARBA" id="ARBA00012104"/>
    </source>
</evidence>
<dbReference type="GO" id="GO:0005524">
    <property type="term" value="F:ATP binding"/>
    <property type="evidence" value="ECO:0007669"/>
    <property type="project" value="UniProtKB-KW"/>
</dbReference>
<proteinExistence type="inferred from homology"/>
<dbReference type="SUPFAM" id="SSF53613">
    <property type="entry name" value="Ribokinase-like"/>
    <property type="match status" value="1"/>
</dbReference>
<dbReference type="InterPro" id="IPR004399">
    <property type="entry name" value="HMP/HMP-P_kinase_dom"/>
</dbReference>
<dbReference type="AlphaFoldDB" id="A0A1C3Z3U8"/>
<evidence type="ECO:0000313" key="15">
    <source>
        <dbReference type="EMBL" id="SCB76938.1"/>
    </source>
</evidence>
<evidence type="ECO:0000256" key="1">
    <source>
        <dbReference type="ARBA" id="ARBA00009879"/>
    </source>
</evidence>
<gene>
    <name evidence="15" type="ORF">GA0061074_101286</name>
</gene>
<keyword evidence="7" id="KW-0067">ATP-binding</keyword>
<reference evidence="16" key="1">
    <citation type="submission" date="2016-08" db="EMBL/GenBank/DDBJ databases">
        <authorList>
            <person name="Varghese N."/>
            <person name="Submissions Spin"/>
        </authorList>
    </citation>
    <scope>NUCLEOTIDE SEQUENCE [LARGE SCALE GENOMIC DNA]</scope>
    <source>
        <strain evidence="16">R-53094</strain>
    </source>
</reference>
<keyword evidence="8" id="KW-0460">Magnesium</keyword>
<dbReference type="NCBIfam" id="NF009078">
    <property type="entry name" value="PRK12413.1"/>
    <property type="match status" value="1"/>
</dbReference>
<evidence type="ECO:0000256" key="6">
    <source>
        <dbReference type="ARBA" id="ARBA00022777"/>
    </source>
</evidence>
<dbReference type="GO" id="GO:0008972">
    <property type="term" value="F:phosphomethylpyrimidine kinase activity"/>
    <property type="evidence" value="ECO:0007669"/>
    <property type="project" value="InterPro"/>
</dbReference>
<dbReference type="GO" id="GO:0005829">
    <property type="term" value="C:cytosol"/>
    <property type="evidence" value="ECO:0007669"/>
    <property type="project" value="TreeGrafter"/>
</dbReference>
<dbReference type="OrthoDB" id="9810880at2"/>
<evidence type="ECO:0000256" key="5">
    <source>
        <dbReference type="ARBA" id="ARBA00022741"/>
    </source>
</evidence>
<comment type="catalytic activity">
    <reaction evidence="13">
        <text>pyridoxal + ATP = pyridoxal 5'-phosphate + ADP + H(+)</text>
        <dbReference type="Rhea" id="RHEA:10224"/>
        <dbReference type="ChEBI" id="CHEBI:15378"/>
        <dbReference type="ChEBI" id="CHEBI:17310"/>
        <dbReference type="ChEBI" id="CHEBI:30616"/>
        <dbReference type="ChEBI" id="CHEBI:456216"/>
        <dbReference type="ChEBI" id="CHEBI:597326"/>
        <dbReference type="EC" id="2.7.1.35"/>
    </reaction>
</comment>
<evidence type="ECO:0000256" key="9">
    <source>
        <dbReference type="ARBA" id="ARBA00042307"/>
    </source>
</evidence>
<dbReference type="GO" id="GO:0009228">
    <property type="term" value="P:thiamine biosynthetic process"/>
    <property type="evidence" value="ECO:0007669"/>
    <property type="project" value="InterPro"/>
</dbReference>
<protein>
    <recommendedName>
        <fullName evidence="2">pyridoxal kinase</fullName>
        <ecNumber evidence="2">2.7.1.35</ecNumber>
    </recommendedName>
    <alternativeName>
        <fullName evidence="10">PN/PL/PM kinase</fullName>
    </alternativeName>
    <alternativeName>
        <fullName evidence="11">Pyridoxal kinase</fullName>
    </alternativeName>
    <alternativeName>
        <fullName evidence="9">Pyridoxamine kinase</fullName>
    </alternativeName>
    <alternativeName>
        <fullName evidence="12">Vitamin B6 kinase</fullName>
    </alternativeName>
</protein>
<dbReference type="STRING" id="1505725.GA0061074_101286"/>
<dbReference type="GO" id="GO:0008478">
    <property type="term" value="F:pyridoxal kinase activity"/>
    <property type="evidence" value="ECO:0007669"/>
    <property type="project" value="UniProtKB-EC"/>
</dbReference>
<dbReference type="InterPro" id="IPR029056">
    <property type="entry name" value="Ribokinase-like"/>
</dbReference>
<dbReference type="EC" id="2.7.1.35" evidence="2"/>
<dbReference type="EMBL" id="FMAO01000001">
    <property type="protein sequence ID" value="SCB76938.1"/>
    <property type="molecule type" value="Genomic_DNA"/>
</dbReference>
<evidence type="ECO:0000256" key="13">
    <source>
        <dbReference type="ARBA" id="ARBA00049293"/>
    </source>
</evidence>
<dbReference type="CDD" id="cd01169">
    <property type="entry name" value="HMPP_kinase"/>
    <property type="match status" value="1"/>
</dbReference>
<comment type="similarity">
    <text evidence="1">Belongs to the ThiD family.</text>
</comment>
<organism evidence="15 16">
    <name type="scientific">Weissella bombi</name>
    <dbReference type="NCBI Taxonomy" id="1505725"/>
    <lineage>
        <taxon>Bacteria</taxon>
        <taxon>Bacillati</taxon>
        <taxon>Bacillota</taxon>
        <taxon>Bacilli</taxon>
        <taxon>Lactobacillales</taxon>
        <taxon>Lactobacillaceae</taxon>
        <taxon>Weissella</taxon>
    </lineage>
</organism>
<evidence type="ECO:0000256" key="3">
    <source>
        <dbReference type="ARBA" id="ARBA00022679"/>
    </source>
</evidence>
<evidence type="ECO:0000256" key="10">
    <source>
        <dbReference type="ARBA" id="ARBA00042348"/>
    </source>
</evidence>
<keyword evidence="5" id="KW-0547">Nucleotide-binding</keyword>
<dbReference type="GO" id="GO:0046872">
    <property type="term" value="F:metal ion binding"/>
    <property type="evidence" value="ECO:0007669"/>
    <property type="project" value="UniProtKB-KW"/>
</dbReference>
<evidence type="ECO:0000256" key="7">
    <source>
        <dbReference type="ARBA" id="ARBA00022840"/>
    </source>
</evidence>
<feature type="domain" description="Pyridoxamine kinase/Phosphomethylpyrimidine kinase" evidence="14">
    <location>
        <begin position="13"/>
        <end position="253"/>
    </location>
</feature>
<keyword evidence="16" id="KW-1185">Reference proteome</keyword>
<dbReference type="PANTHER" id="PTHR20858">
    <property type="entry name" value="PHOSPHOMETHYLPYRIMIDINE KINASE"/>
    <property type="match status" value="1"/>
</dbReference>
<evidence type="ECO:0000256" key="8">
    <source>
        <dbReference type="ARBA" id="ARBA00022842"/>
    </source>
</evidence>
<dbReference type="RefSeq" id="WP_092461318.1">
    <property type="nucleotide sequence ID" value="NZ_BJEE01000002.1"/>
</dbReference>
<evidence type="ECO:0000259" key="14">
    <source>
        <dbReference type="Pfam" id="PF08543"/>
    </source>
</evidence>
<evidence type="ECO:0000256" key="4">
    <source>
        <dbReference type="ARBA" id="ARBA00022723"/>
    </source>
</evidence>
<keyword evidence="6 15" id="KW-0418">Kinase</keyword>
<dbReference type="PANTHER" id="PTHR20858:SF19">
    <property type="entry name" value="PYRIDOXINE KINASE"/>
    <property type="match status" value="1"/>
</dbReference>
<keyword evidence="4" id="KW-0479">Metal-binding</keyword>
<dbReference type="Pfam" id="PF08543">
    <property type="entry name" value="Phos_pyr_kin"/>
    <property type="match status" value="1"/>
</dbReference>
<keyword evidence="3" id="KW-0808">Transferase</keyword>
<accession>A0A1C3Z3U8</accession>
<evidence type="ECO:0000256" key="12">
    <source>
        <dbReference type="ARBA" id="ARBA00042531"/>
    </source>
</evidence>
<name>A0A1C3Z3U8_9LACO</name>
<evidence type="ECO:0000313" key="16">
    <source>
        <dbReference type="Proteomes" id="UP000199268"/>
    </source>
</evidence>
<evidence type="ECO:0000256" key="11">
    <source>
        <dbReference type="ARBA" id="ARBA00042396"/>
    </source>
</evidence>
<sequence>MAIGKMITIAGSDILAGGGIQADLATFNEYGLFGLSAVTSIVTVNQDDFEIHNVPVPVLKAQLDSLGQLTNVKGIKVGLLPTVAHIELVSDFLRKNAQQIPVVIDPVMAFKETDTVNVGKLAQAIIENLIPLATVITPNLVEAQLLTQQTIESEADLLAAAEILHQFGAQTVVVKGGMRLPGDNATDAIVTGDVKKLVKLPKLTQPYNNGAGCTFSSAIASQLGQDVAPLPAIADAKSFVHDGILQGIKLNDAFEVGNVWQAARRHKGIEK</sequence>